<dbReference type="EMBL" id="MU006590">
    <property type="protein sequence ID" value="KAF2744235.1"/>
    <property type="molecule type" value="Genomic_DNA"/>
</dbReference>
<evidence type="ECO:0000256" key="1">
    <source>
        <dbReference type="SAM" id="MobiDB-lite"/>
    </source>
</evidence>
<dbReference type="Proteomes" id="UP000799440">
    <property type="component" value="Unassembled WGS sequence"/>
</dbReference>
<protein>
    <recommendedName>
        <fullName evidence="2">Myb-like DNA-binding domain-containing protein</fullName>
    </recommendedName>
</protein>
<feature type="region of interest" description="Disordered" evidence="1">
    <location>
        <begin position="106"/>
        <end position="167"/>
    </location>
</feature>
<feature type="non-terminal residue" evidence="3">
    <location>
        <position position="167"/>
    </location>
</feature>
<sequence>MPSDEENIKYLYTVLTYDGAPNVDWDKVSTALDLKKGATTKRWSRLKKAMEEGKDGGPAAQQLLWLMMKYSTREKAPDWTVIADKCGIPTAGAASKRYSRMKQAFESGAAPSAVVTTPSKADKSTPKRKRADKAQGDDEDSEPETPTKKPAVKRALRAKKPAAEDGE</sequence>
<keyword evidence="4" id="KW-1185">Reference proteome</keyword>
<dbReference type="InterPro" id="IPR054505">
    <property type="entry name" value="Myb_DNA-bind_8"/>
</dbReference>
<evidence type="ECO:0000259" key="2">
    <source>
        <dbReference type="Pfam" id="PF22980"/>
    </source>
</evidence>
<name>A0A6A6V1B1_9PLEO</name>
<accession>A0A6A6V1B1</accession>
<evidence type="ECO:0000313" key="3">
    <source>
        <dbReference type="EMBL" id="KAF2744235.1"/>
    </source>
</evidence>
<feature type="compositionally biased region" description="Basic residues" evidence="1">
    <location>
        <begin position="150"/>
        <end position="160"/>
    </location>
</feature>
<dbReference type="AlphaFoldDB" id="A0A6A6V1B1"/>
<reference evidence="3" key="1">
    <citation type="journal article" date="2020" name="Stud. Mycol.">
        <title>101 Dothideomycetes genomes: a test case for predicting lifestyles and emergence of pathogens.</title>
        <authorList>
            <person name="Haridas S."/>
            <person name="Albert R."/>
            <person name="Binder M."/>
            <person name="Bloem J."/>
            <person name="Labutti K."/>
            <person name="Salamov A."/>
            <person name="Andreopoulos B."/>
            <person name="Baker S."/>
            <person name="Barry K."/>
            <person name="Bills G."/>
            <person name="Bluhm B."/>
            <person name="Cannon C."/>
            <person name="Castanera R."/>
            <person name="Culley D."/>
            <person name="Daum C."/>
            <person name="Ezra D."/>
            <person name="Gonzalez J."/>
            <person name="Henrissat B."/>
            <person name="Kuo A."/>
            <person name="Liang C."/>
            <person name="Lipzen A."/>
            <person name="Lutzoni F."/>
            <person name="Magnuson J."/>
            <person name="Mondo S."/>
            <person name="Nolan M."/>
            <person name="Ohm R."/>
            <person name="Pangilinan J."/>
            <person name="Park H.-J."/>
            <person name="Ramirez L."/>
            <person name="Alfaro M."/>
            <person name="Sun H."/>
            <person name="Tritt A."/>
            <person name="Yoshinaga Y."/>
            <person name="Zwiers L.-H."/>
            <person name="Turgeon B."/>
            <person name="Goodwin S."/>
            <person name="Spatafora J."/>
            <person name="Crous P."/>
            <person name="Grigoriev I."/>
        </authorList>
    </citation>
    <scope>NUCLEOTIDE SEQUENCE</scope>
    <source>
        <strain evidence="3">CBS 119925</strain>
    </source>
</reference>
<organism evidence="3 4">
    <name type="scientific">Sporormia fimetaria CBS 119925</name>
    <dbReference type="NCBI Taxonomy" id="1340428"/>
    <lineage>
        <taxon>Eukaryota</taxon>
        <taxon>Fungi</taxon>
        <taxon>Dikarya</taxon>
        <taxon>Ascomycota</taxon>
        <taxon>Pezizomycotina</taxon>
        <taxon>Dothideomycetes</taxon>
        <taxon>Pleosporomycetidae</taxon>
        <taxon>Pleosporales</taxon>
        <taxon>Sporormiaceae</taxon>
        <taxon>Sporormia</taxon>
    </lineage>
</organism>
<feature type="domain" description="Myb-like DNA-binding" evidence="2">
    <location>
        <begin position="61"/>
        <end position="106"/>
    </location>
</feature>
<dbReference type="OrthoDB" id="3944408at2759"/>
<evidence type="ECO:0000313" key="4">
    <source>
        <dbReference type="Proteomes" id="UP000799440"/>
    </source>
</evidence>
<feature type="domain" description="Myb-like DNA-binding" evidence="2">
    <location>
        <begin position="4"/>
        <end position="51"/>
    </location>
</feature>
<proteinExistence type="predicted"/>
<dbReference type="Pfam" id="PF22980">
    <property type="entry name" value="Myb_DNA-bind_8"/>
    <property type="match status" value="2"/>
</dbReference>
<gene>
    <name evidence="3" type="ORF">M011DRAFT_379814</name>
</gene>